<name>A0A4C1YUB2_EUMVA</name>
<evidence type="ECO:0000313" key="1">
    <source>
        <dbReference type="EMBL" id="GBP78492.1"/>
    </source>
</evidence>
<protein>
    <submittedName>
        <fullName evidence="1">Uncharacterized protein</fullName>
    </submittedName>
</protein>
<gene>
    <name evidence="1" type="ORF">EVAR_67246_1</name>
</gene>
<organism evidence="1 2">
    <name type="scientific">Eumeta variegata</name>
    <name type="common">Bagworm moth</name>
    <name type="synonym">Eumeta japonica</name>
    <dbReference type="NCBI Taxonomy" id="151549"/>
    <lineage>
        <taxon>Eukaryota</taxon>
        <taxon>Metazoa</taxon>
        <taxon>Ecdysozoa</taxon>
        <taxon>Arthropoda</taxon>
        <taxon>Hexapoda</taxon>
        <taxon>Insecta</taxon>
        <taxon>Pterygota</taxon>
        <taxon>Neoptera</taxon>
        <taxon>Endopterygota</taxon>
        <taxon>Lepidoptera</taxon>
        <taxon>Glossata</taxon>
        <taxon>Ditrysia</taxon>
        <taxon>Tineoidea</taxon>
        <taxon>Psychidae</taxon>
        <taxon>Oiketicinae</taxon>
        <taxon>Eumeta</taxon>
    </lineage>
</organism>
<evidence type="ECO:0000313" key="2">
    <source>
        <dbReference type="Proteomes" id="UP000299102"/>
    </source>
</evidence>
<dbReference type="EMBL" id="BGZK01001371">
    <property type="protein sequence ID" value="GBP78492.1"/>
    <property type="molecule type" value="Genomic_DNA"/>
</dbReference>
<comment type="caution">
    <text evidence="1">The sequence shown here is derived from an EMBL/GenBank/DDBJ whole genome shotgun (WGS) entry which is preliminary data.</text>
</comment>
<keyword evidence="2" id="KW-1185">Reference proteome</keyword>
<reference evidence="1 2" key="1">
    <citation type="journal article" date="2019" name="Commun. Biol.">
        <title>The bagworm genome reveals a unique fibroin gene that provides high tensile strength.</title>
        <authorList>
            <person name="Kono N."/>
            <person name="Nakamura H."/>
            <person name="Ohtoshi R."/>
            <person name="Tomita M."/>
            <person name="Numata K."/>
            <person name="Arakawa K."/>
        </authorList>
    </citation>
    <scope>NUCLEOTIDE SEQUENCE [LARGE SCALE GENOMIC DNA]</scope>
</reference>
<proteinExistence type="predicted"/>
<dbReference type="Proteomes" id="UP000299102">
    <property type="component" value="Unassembled WGS sequence"/>
</dbReference>
<accession>A0A4C1YUB2</accession>
<dbReference type="AlphaFoldDB" id="A0A4C1YUB2"/>
<sequence>MYQSLAVNNEDSAVQSLYAGGVTCCGTCNITAFRFCARSRGSGGRGPLGGGARRLCNAPLPHYLRAMCERLQTK</sequence>